<protein>
    <recommendedName>
        <fullName evidence="1">F-box domain-containing protein</fullName>
    </recommendedName>
</protein>
<dbReference type="AlphaFoldDB" id="C4JWY9"/>
<dbReference type="KEGG" id="ure:UREG_06162"/>
<organism evidence="2 3">
    <name type="scientific">Uncinocarpus reesii (strain UAMH 1704)</name>
    <dbReference type="NCBI Taxonomy" id="336963"/>
    <lineage>
        <taxon>Eukaryota</taxon>
        <taxon>Fungi</taxon>
        <taxon>Dikarya</taxon>
        <taxon>Ascomycota</taxon>
        <taxon>Pezizomycotina</taxon>
        <taxon>Eurotiomycetes</taxon>
        <taxon>Eurotiomycetidae</taxon>
        <taxon>Onygenales</taxon>
        <taxon>Onygenaceae</taxon>
        <taxon>Uncinocarpus</taxon>
    </lineage>
</organism>
<reference evidence="3" key="1">
    <citation type="journal article" date="2009" name="Genome Res.">
        <title>Comparative genomic analyses of the human fungal pathogens Coccidioides and their relatives.</title>
        <authorList>
            <person name="Sharpton T.J."/>
            <person name="Stajich J.E."/>
            <person name="Rounsley S.D."/>
            <person name="Gardner M.J."/>
            <person name="Wortman J.R."/>
            <person name="Jordar V.S."/>
            <person name="Maiti R."/>
            <person name="Kodira C.D."/>
            <person name="Neafsey D.E."/>
            <person name="Zeng Q."/>
            <person name="Hung C.-Y."/>
            <person name="McMahan C."/>
            <person name="Muszewska A."/>
            <person name="Grynberg M."/>
            <person name="Mandel M.A."/>
            <person name="Kellner E.M."/>
            <person name="Barker B.M."/>
            <person name="Galgiani J.N."/>
            <person name="Orbach M.J."/>
            <person name="Kirkland T.N."/>
            <person name="Cole G.T."/>
            <person name="Henn M.R."/>
            <person name="Birren B.W."/>
            <person name="Taylor J.W."/>
        </authorList>
    </citation>
    <scope>NUCLEOTIDE SEQUENCE [LARGE SCALE GENOMIC DNA]</scope>
    <source>
        <strain evidence="3">UAMH 1704</strain>
    </source>
</reference>
<dbReference type="Proteomes" id="UP000002058">
    <property type="component" value="Unassembled WGS sequence"/>
</dbReference>
<evidence type="ECO:0000259" key="1">
    <source>
        <dbReference type="PROSITE" id="PS50181"/>
    </source>
</evidence>
<dbReference type="HOGENOM" id="CLU_650542_0_0_1"/>
<dbReference type="InParanoid" id="C4JWY9"/>
<dbReference type="Gene3D" id="3.80.10.10">
    <property type="entry name" value="Ribonuclease Inhibitor"/>
    <property type="match status" value="1"/>
</dbReference>
<accession>C4JWY9</accession>
<dbReference type="Pfam" id="PF24969">
    <property type="entry name" value="LRR_15"/>
    <property type="match status" value="1"/>
</dbReference>
<dbReference type="VEuPathDB" id="FungiDB:UREG_06162"/>
<evidence type="ECO:0000313" key="2">
    <source>
        <dbReference type="EMBL" id="EEP81297.1"/>
    </source>
</evidence>
<dbReference type="eggNOG" id="ENOG502SZXU">
    <property type="taxonomic scope" value="Eukaryota"/>
</dbReference>
<sequence length="432" mass="48602">MSLANLPVQRREMGATLDTLPAELLMQVTSNVKARKDLINLSQGSRRLYDIITPQAYRSIHLQESPRLASGLLRAILLNSNLAHWIRDLDVCLSTPTSLNPWDEFIDPSKPKPVSIDSQVLERAVDNASNSEQEKAQWLSDLGQGKSDAYIGLLLVSLVSLEQLCIRTAGDEVYCQKVIERASMGEKSFGRTSPTFPRLVSARILDIGRSRYFTSNKFAAFLRLPSLRSINATAIFDDDSPWRGQENSTISHISLTGQVCVNGLHGFLTSCKNLKSFVYVHCYPGTEDSFGAAKDTLECLSFKSYQRRLNKYSFVGSFAGFKGLKQLEIRVHFLRSPEDEVTLYSLLPSSLQALYIDFVDYDSLDWVLRQIGIWAAIWRKCTPQLTRLTIACSSVFSEDQETNIRLLCEEWAEMTDGQLVADFTIKRNSSLE</sequence>
<dbReference type="PROSITE" id="PS50181">
    <property type="entry name" value="FBOX"/>
    <property type="match status" value="1"/>
</dbReference>
<dbReference type="GeneID" id="8441839"/>
<dbReference type="InterPro" id="IPR032675">
    <property type="entry name" value="LRR_dom_sf"/>
</dbReference>
<dbReference type="RefSeq" id="XP_002583195.1">
    <property type="nucleotide sequence ID" value="XM_002583149.1"/>
</dbReference>
<dbReference type="InterPro" id="IPR056867">
    <property type="entry name" value="LRR_15"/>
</dbReference>
<keyword evidence="3" id="KW-1185">Reference proteome</keyword>
<gene>
    <name evidence="2" type="ORF">UREG_06162</name>
</gene>
<dbReference type="InterPro" id="IPR001810">
    <property type="entry name" value="F-box_dom"/>
</dbReference>
<evidence type="ECO:0000313" key="3">
    <source>
        <dbReference type="Proteomes" id="UP000002058"/>
    </source>
</evidence>
<dbReference type="EMBL" id="CH476618">
    <property type="protein sequence ID" value="EEP81297.1"/>
    <property type="molecule type" value="Genomic_DNA"/>
</dbReference>
<proteinExistence type="predicted"/>
<dbReference type="Pfam" id="PF12937">
    <property type="entry name" value="F-box-like"/>
    <property type="match status" value="1"/>
</dbReference>
<name>C4JWY9_UNCRE</name>
<dbReference type="OMA" id="CEEWAEM"/>
<dbReference type="OrthoDB" id="5130616at2759"/>
<feature type="domain" description="F-box" evidence="1">
    <location>
        <begin position="14"/>
        <end position="60"/>
    </location>
</feature>